<keyword evidence="13 16" id="KW-0830">Ubiquinone</keyword>
<comment type="subunit">
    <text evidence="16 17">Composed of six subunits; NqrA, NqrB, NqrC, NqrD, NqrE and NqrF.</text>
</comment>
<evidence type="ECO:0000256" key="4">
    <source>
        <dbReference type="ARBA" id="ARBA00022553"/>
    </source>
</evidence>
<evidence type="ECO:0000256" key="14">
    <source>
        <dbReference type="ARBA" id="ARBA00023136"/>
    </source>
</evidence>
<evidence type="ECO:0000313" key="19">
    <source>
        <dbReference type="EMBL" id="TDK46623.1"/>
    </source>
</evidence>
<dbReference type="NCBIfam" id="TIGR01938">
    <property type="entry name" value="nqrC"/>
    <property type="match status" value="1"/>
</dbReference>
<sequence length="255" mass="27341">MQQSNAYIITFSVILTVVLGLLLSGTSQVLGPLQKEAEALDKKKQILGAVISAEEIGSMKAEEINAFYNSHIATVVVDIEGNEVTEQGGTPVTAESVDIGKNYKKPVEERLFPVFIFHEEGNAEAVQSYIFPVYGAGLWDAIWGFVALDTDMNTIGGVTFAHAGETPGLGARITESGVQQRFVGKEIFNEQGELVAVSMQKGEGKDYTGEPHKVDGMSGATITANGVNDMLSNYLGHYKAFIDSKKSSTTLAVVN</sequence>
<keyword evidence="11 16" id="KW-0915">Sodium</keyword>
<keyword evidence="12 16" id="KW-0406">Ion transport</keyword>
<comment type="similarity">
    <text evidence="16 17">Belongs to the NqrC family.</text>
</comment>
<comment type="caution">
    <text evidence="19">The sequence shown here is derived from an EMBL/GenBank/DDBJ whole genome shotgun (WGS) entry which is preliminary data.</text>
</comment>
<dbReference type="RefSeq" id="WP_026947979.1">
    <property type="nucleotide sequence ID" value="NZ_SMUW01000030.1"/>
</dbReference>
<comment type="function">
    <text evidence="16">NQR complex catalyzes the reduction of ubiquinone-1 to ubiquinol by two successive reactions, coupled with the transport of Na(+) ions from the cytoplasm to the periplasm. NqrA to NqrE are probably involved in the second step, the conversion of ubisemiquinone to ubiquinol.</text>
</comment>
<evidence type="ECO:0000256" key="15">
    <source>
        <dbReference type="ARBA" id="ARBA00023201"/>
    </source>
</evidence>
<evidence type="ECO:0000256" key="17">
    <source>
        <dbReference type="PIRNR" id="PIRNR009437"/>
    </source>
</evidence>
<evidence type="ECO:0000256" key="1">
    <source>
        <dbReference type="ARBA" id="ARBA00022448"/>
    </source>
</evidence>
<dbReference type="EMBL" id="SMUW01000030">
    <property type="protein sequence ID" value="TDK46623.1"/>
    <property type="molecule type" value="Genomic_DNA"/>
</dbReference>
<proteinExistence type="inferred from homology"/>
<keyword evidence="7 16" id="KW-0812">Transmembrane</keyword>
<evidence type="ECO:0000256" key="7">
    <source>
        <dbReference type="ARBA" id="ARBA00022692"/>
    </source>
</evidence>
<dbReference type="SMART" id="SM00900">
    <property type="entry name" value="FMN_bind"/>
    <property type="match status" value="1"/>
</dbReference>
<feature type="domain" description="FMN-binding" evidence="18">
    <location>
        <begin position="137"/>
        <end position="238"/>
    </location>
</feature>
<organism evidence="19 20">
    <name type="scientific">Algoriphagus formosus</name>
    <dbReference type="NCBI Taxonomy" id="2007308"/>
    <lineage>
        <taxon>Bacteria</taxon>
        <taxon>Pseudomonadati</taxon>
        <taxon>Bacteroidota</taxon>
        <taxon>Cytophagia</taxon>
        <taxon>Cytophagales</taxon>
        <taxon>Cyclobacteriaceae</taxon>
        <taxon>Algoriphagus</taxon>
    </lineage>
</organism>
<keyword evidence="8 16" id="KW-1278">Translocase</keyword>
<evidence type="ECO:0000259" key="18">
    <source>
        <dbReference type="SMART" id="SM00900"/>
    </source>
</evidence>
<feature type="transmembrane region" description="Helical" evidence="16">
    <location>
        <begin position="6"/>
        <end position="25"/>
    </location>
</feature>
<comment type="caution">
    <text evidence="16">Lacks conserved residue(s) required for the propagation of feature annotation.</text>
</comment>
<dbReference type="PIRSF" id="PIRSF009437">
    <property type="entry name" value="NQR-1_subunit_C"/>
    <property type="match status" value="1"/>
</dbReference>
<dbReference type="PANTHER" id="PTHR37838:SF1">
    <property type="entry name" value="NA(+)-TRANSLOCATING NADH-QUINONE REDUCTASE SUBUNIT C"/>
    <property type="match status" value="1"/>
</dbReference>
<dbReference type="GO" id="GO:0006814">
    <property type="term" value="P:sodium ion transport"/>
    <property type="evidence" value="ECO:0007669"/>
    <property type="project" value="UniProtKB-UniRule"/>
</dbReference>
<dbReference type="Proteomes" id="UP000295438">
    <property type="component" value="Unassembled WGS sequence"/>
</dbReference>
<gene>
    <name evidence="16 19" type="primary">nqrC</name>
    <name evidence="19" type="ORF">E1898_06150</name>
</gene>
<dbReference type="EC" id="7.2.1.1" evidence="16 17"/>
<keyword evidence="1 16" id="KW-0813">Transport</keyword>
<evidence type="ECO:0000256" key="12">
    <source>
        <dbReference type="ARBA" id="ARBA00023065"/>
    </source>
</evidence>
<dbReference type="AlphaFoldDB" id="A0A4R5V417"/>
<dbReference type="GO" id="GO:0005886">
    <property type="term" value="C:plasma membrane"/>
    <property type="evidence" value="ECO:0007669"/>
    <property type="project" value="UniProtKB-SubCell"/>
</dbReference>
<keyword evidence="2 16" id="KW-1003">Cell membrane</keyword>
<dbReference type="PANTHER" id="PTHR37838">
    <property type="entry name" value="NA(+)-TRANSLOCATING NADH-QUINONE REDUCTASE SUBUNIT C"/>
    <property type="match status" value="1"/>
</dbReference>
<dbReference type="InterPro" id="IPR007329">
    <property type="entry name" value="FMN-bd"/>
</dbReference>
<feature type="modified residue" description="FMN phosphoryl threonine" evidence="16">
    <location>
        <position position="221"/>
    </location>
</feature>
<evidence type="ECO:0000256" key="16">
    <source>
        <dbReference type="HAMAP-Rule" id="MF_00427"/>
    </source>
</evidence>
<evidence type="ECO:0000256" key="8">
    <source>
        <dbReference type="ARBA" id="ARBA00022967"/>
    </source>
</evidence>
<evidence type="ECO:0000256" key="6">
    <source>
        <dbReference type="ARBA" id="ARBA00022643"/>
    </source>
</evidence>
<evidence type="ECO:0000256" key="5">
    <source>
        <dbReference type="ARBA" id="ARBA00022630"/>
    </source>
</evidence>
<evidence type="ECO:0000313" key="20">
    <source>
        <dbReference type="Proteomes" id="UP000295438"/>
    </source>
</evidence>
<dbReference type="Pfam" id="PF04205">
    <property type="entry name" value="FMN_bind"/>
    <property type="match status" value="1"/>
</dbReference>
<keyword evidence="5 16" id="KW-0285">Flavoprotein</keyword>
<evidence type="ECO:0000256" key="9">
    <source>
        <dbReference type="ARBA" id="ARBA00022989"/>
    </source>
</evidence>
<keyword evidence="14 16" id="KW-0472">Membrane</keyword>
<evidence type="ECO:0000256" key="13">
    <source>
        <dbReference type="ARBA" id="ARBA00023075"/>
    </source>
</evidence>
<keyword evidence="9 16" id="KW-1133">Transmembrane helix</keyword>
<protein>
    <recommendedName>
        <fullName evidence="16 17">Na(+)-translocating NADH-quinone reductase subunit C</fullName>
        <shortName evidence="16 17">Na(+)-NQR subunit C</shortName>
        <shortName evidence="16 17">Na(+)-translocating NQR subunit C</shortName>
        <ecNumber evidence="16 17">7.2.1.1</ecNumber>
    </recommendedName>
    <alternativeName>
        <fullName evidence="16 17">NQR complex subunit C</fullName>
    </alternativeName>
    <alternativeName>
        <fullName evidence="16 17">NQR-1 subunit C</fullName>
    </alternativeName>
</protein>
<evidence type="ECO:0000256" key="3">
    <source>
        <dbReference type="ARBA" id="ARBA00022519"/>
    </source>
</evidence>
<dbReference type="GO" id="GO:0016655">
    <property type="term" value="F:oxidoreductase activity, acting on NAD(P)H, quinone or similar compound as acceptor"/>
    <property type="evidence" value="ECO:0007669"/>
    <property type="project" value="UniProtKB-UniRule"/>
</dbReference>
<comment type="catalytic activity">
    <reaction evidence="16 17">
        <text>a ubiquinone + n Na(+)(in) + NADH + H(+) = a ubiquinol + n Na(+)(out) + NAD(+)</text>
        <dbReference type="Rhea" id="RHEA:47748"/>
        <dbReference type="Rhea" id="RHEA-COMP:9565"/>
        <dbReference type="Rhea" id="RHEA-COMP:9566"/>
        <dbReference type="ChEBI" id="CHEBI:15378"/>
        <dbReference type="ChEBI" id="CHEBI:16389"/>
        <dbReference type="ChEBI" id="CHEBI:17976"/>
        <dbReference type="ChEBI" id="CHEBI:29101"/>
        <dbReference type="ChEBI" id="CHEBI:57540"/>
        <dbReference type="ChEBI" id="CHEBI:57945"/>
        <dbReference type="EC" id="7.2.1.1"/>
    </reaction>
</comment>
<evidence type="ECO:0000256" key="10">
    <source>
        <dbReference type="ARBA" id="ARBA00023027"/>
    </source>
</evidence>
<keyword evidence="15 16" id="KW-0739">Sodium transport</keyword>
<dbReference type="GO" id="GO:0010181">
    <property type="term" value="F:FMN binding"/>
    <property type="evidence" value="ECO:0007669"/>
    <property type="project" value="UniProtKB-UniRule"/>
</dbReference>
<name>A0A4R5V417_9BACT</name>
<keyword evidence="6 16" id="KW-0288">FMN</keyword>
<comment type="subcellular location">
    <subcellularLocation>
        <location evidence="16">Cell membrane</location>
        <topology evidence="16">Single-pass membrane protein</topology>
    </subcellularLocation>
</comment>
<dbReference type="InterPro" id="IPR010204">
    <property type="entry name" value="NqrC"/>
</dbReference>
<reference evidence="19 20" key="1">
    <citation type="submission" date="2019-03" db="EMBL/GenBank/DDBJ databases">
        <title>Algoriphagus aquimaris sp. nov., isolated form marine sediment in Pohang, Korea.</title>
        <authorList>
            <person name="Kim J."/>
            <person name="Yoon S.-H."/>
            <person name="Lee S.-S."/>
        </authorList>
    </citation>
    <scope>NUCLEOTIDE SEQUENCE [LARGE SCALE GENOMIC DNA]</scope>
    <source>
        <strain evidence="19 20">F21</strain>
    </source>
</reference>
<accession>A0A4R5V417</accession>
<keyword evidence="10 16" id="KW-0520">NAD</keyword>
<evidence type="ECO:0000256" key="11">
    <source>
        <dbReference type="ARBA" id="ARBA00023053"/>
    </source>
</evidence>
<keyword evidence="4 16" id="KW-0597">Phosphoprotein</keyword>
<comment type="cofactor">
    <cofactor evidence="16 17">
        <name>FMN</name>
        <dbReference type="ChEBI" id="CHEBI:58210"/>
    </cofactor>
</comment>
<keyword evidence="3" id="KW-0997">Cell inner membrane</keyword>
<keyword evidence="20" id="KW-1185">Reference proteome</keyword>
<dbReference type="HAMAP" id="MF_00427">
    <property type="entry name" value="NqrC"/>
    <property type="match status" value="1"/>
</dbReference>
<evidence type="ECO:0000256" key="2">
    <source>
        <dbReference type="ARBA" id="ARBA00022475"/>
    </source>
</evidence>